<keyword evidence="3 10" id="KW-0716">Sensory transduction</keyword>
<dbReference type="SUPFAM" id="SSF81321">
    <property type="entry name" value="Family A G protein-coupled receptor-like"/>
    <property type="match status" value="1"/>
</dbReference>
<keyword evidence="8 9" id="KW-0807">Transducer</keyword>
<evidence type="ECO:0000256" key="7">
    <source>
        <dbReference type="ARBA" id="ARBA00023136"/>
    </source>
</evidence>
<evidence type="ECO:0000256" key="5">
    <source>
        <dbReference type="ARBA" id="ARBA00022725"/>
    </source>
</evidence>
<feature type="transmembrane region" description="Helical" evidence="10">
    <location>
        <begin position="140"/>
        <end position="165"/>
    </location>
</feature>
<evidence type="ECO:0000313" key="12">
    <source>
        <dbReference type="EMBL" id="KAG8537199.1"/>
    </source>
</evidence>
<dbReference type="Pfam" id="PF13853">
    <property type="entry name" value="7tm_4"/>
    <property type="match status" value="1"/>
</dbReference>
<comment type="caution">
    <text evidence="12">The sequence shown here is derived from an EMBL/GenBank/DDBJ whole genome shotgun (WGS) entry which is preliminary data.</text>
</comment>
<dbReference type="InterPro" id="IPR000276">
    <property type="entry name" value="GPCR_Rhodpsn"/>
</dbReference>
<dbReference type="EMBL" id="WNYA01032637">
    <property type="protein sequence ID" value="KAG8537199.1"/>
    <property type="molecule type" value="Genomic_DNA"/>
</dbReference>
<dbReference type="InterPro" id="IPR000725">
    <property type="entry name" value="Olfact_rcpt"/>
</dbReference>
<feature type="transmembrane region" description="Helical" evidence="10">
    <location>
        <begin position="43"/>
        <end position="62"/>
    </location>
</feature>
<evidence type="ECO:0000256" key="9">
    <source>
        <dbReference type="RuleBase" id="RU000688"/>
    </source>
</evidence>
<evidence type="ECO:0000256" key="10">
    <source>
        <dbReference type="RuleBase" id="RU363047"/>
    </source>
</evidence>
<dbReference type="GO" id="GO:0005886">
    <property type="term" value="C:plasma membrane"/>
    <property type="evidence" value="ECO:0007669"/>
    <property type="project" value="UniProtKB-SubCell"/>
</dbReference>
<dbReference type="GO" id="GO:0004984">
    <property type="term" value="F:olfactory receptor activity"/>
    <property type="evidence" value="ECO:0007669"/>
    <property type="project" value="InterPro"/>
</dbReference>
<keyword evidence="9" id="KW-0675">Receptor</keyword>
<dbReference type="PANTHER" id="PTHR26453">
    <property type="entry name" value="OLFACTORY RECEPTOR"/>
    <property type="match status" value="1"/>
</dbReference>
<evidence type="ECO:0000256" key="3">
    <source>
        <dbReference type="ARBA" id="ARBA00022606"/>
    </source>
</evidence>
<feature type="transmembrane region" description="Helical" evidence="10">
    <location>
        <begin position="177"/>
        <end position="196"/>
    </location>
</feature>
<dbReference type="PRINTS" id="PR00245">
    <property type="entry name" value="OLFACTORYR"/>
</dbReference>
<dbReference type="PRINTS" id="PR00237">
    <property type="entry name" value="GPCRRHODOPSN"/>
</dbReference>
<proteinExistence type="inferred from homology"/>
<name>A0AAV6YIA5_ENGPU</name>
<accession>A0AAV6YIA5</accession>
<dbReference type="PROSITE" id="PS50262">
    <property type="entry name" value="G_PROTEIN_RECEP_F1_2"/>
    <property type="match status" value="1"/>
</dbReference>
<keyword evidence="6 10" id="KW-1133">Transmembrane helix</keyword>
<keyword evidence="9" id="KW-0297">G-protein coupled receptor</keyword>
<comment type="subcellular location">
    <subcellularLocation>
        <location evidence="1 10">Cell membrane</location>
        <topology evidence="1 10">Multi-pass membrane protein</topology>
    </subcellularLocation>
</comment>
<organism evidence="12 13">
    <name type="scientific">Engystomops pustulosus</name>
    <name type="common">Tungara frog</name>
    <name type="synonym">Physalaemus pustulosus</name>
    <dbReference type="NCBI Taxonomy" id="76066"/>
    <lineage>
        <taxon>Eukaryota</taxon>
        <taxon>Metazoa</taxon>
        <taxon>Chordata</taxon>
        <taxon>Craniata</taxon>
        <taxon>Vertebrata</taxon>
        <taxon>Euteleostomi</taxon>
        <taxon>Amphibia</taxon>
        <taxon>Batrachia</taxon>
        <taxon>Anura</taxon>
        <taxon>Neobatrachia</taxon>
        <taxon>Hyloidea</taxon>
        <taxon>Leptodactylidae</taxon>
        <taxon>Leiuperinae</taxon>
        <taxon>Engystomops</taxon>
    </lineage>
</organism>
<dbReference type="PROSITE" id="PS00237">
    <property type="entry name" value="G_PROTEIN_RECEP_F1_1"/>
    <property type="match status" value="1"/>
</dbReference>
<dbReference type="Gene3D" id="1.20.1070.10">
    <property type="entry name" value="Rhodopsin 7-helix transmembrane proteins"/>
    <property type="match status" value="1"/>
</dbReference>
<feature type="transmembrane region" description="Helical" evidence="10">
    <location>
        <begin position="83"/>
        <end position="104"/>
    </location>
</feature>
<dbReference type="GO" id="GO:0004930">
    <property type="term" value="F:G protein-coupled receptor activity"/>
    <property type="evidence" value="ECO:0007669"/>
    <property type="project" value="UniProtKB-KW"/>
</dbReference>
<feature type="transmembrane region" description="Helical" evidence="10">
    <location>
        <begin position="216"/>
        <end position="234"/>
    </location>
</feature>
<evidence type="ECO:0000256" key="1">
    <source>
        <dbReference type="ARBA" id="ARBA00004651"/>
    </source>
</evidence>
<sequence length="254" mass="28618">MYYFLCNLSVQDVVYVSAILPKLLAITICRESSIGFSGCMAQMFFFTFCVGTEFLLLTSMAYDRYVAICIPLHYSSIMSRVQCLLLALASWMIGFLTALVHSLMVSFACFSSSRDVNHFYCDLKTVIRLASSDTSHIQSLLYVVCVLLGLCPFLLILTSYVFIITTIIKIRSSSGRVKVFSSCSSHLTVVVLFYGTPLSSYMIPESEHSQEKDKTLSLLYTAVVPLLNPLVYSLRNNDVLMAMKNVNEKYFRFP</sequence>
<evidence type="ECO:0000259" key="11">
    <source>
        <dbReference type="PROSITE" id="PS50262"/>
    </source>
</evidence>
<evidence type="ECO:0000313" key="13">
    <source>
        <dbReference type="Proteomes" id="UP000824782"/>
    </source>
</evidence>
<keyword evidence="2 10" id="KW-1003">Cell membrane</keyword>
<keyword evidence="5 10" id="KW-0552">Olfaction</keyword>
<evidence type="ECO:0000256" key="4">
    <source>
        <dbReference type="ARBA" id="ARBA00022692"/>
    </source>
</evidence>
<feature type="domain" description="G-protein coupled receptors family 1 profile" evidence="11">
    <location>
        <begin position="1"/>
        <end position="232"/>
    </location>
</feature>
<dbReference type="Proteomes" id="UP000824782">
    <property type="component" value="Unassembled WGS sequence"/>
</dbReference>
<dbReference type="InterPro" id="IPR017452">
    <property type="entry name" value="GPCR_Rhodpsn_7TM"/>
</dbReference>
<dbReference type="FunFam" id="1.20.1070.10:FF:000008">
    <property type="entry name" value="Olfactory receptor"/>
    <property type="match status" value="1"/>
</dbReference>
<evidence type="ECO:0000256" key="8">
    <source>
        <dbReference type="ARBA" id="ARBA00023224"/>
    </source>
</evidence>
<dbReference type="AlphaFoldDB" id="A0AAV6YIA5"/>
<reference evidence="12" key="1">
    <citation type="thesis" date="2020" institute="ProQuest LLC" country="789 East Eisenhower Parkway, Ann Arbor, MI, USA">
        <title>Comparative Genomics and Chromosome Evolution.</title>
        <authorList>
            <person name="Mudd A.B."/>
        </authorList>
    </citation>
    <scope>NUCLEOTIDE SEQUENCE</scope>
    <source>
        <strain evidence="12">237g6f4</strain>
        <tissue evidence="12">Blood</tissue>
    </source>
</reference>
<protein>
    <recommendedName>
        <fullName evidence="10">Olfactory receptor</fullName>
    </recommendedName>
</protein>
<gene>
    <name evidence="12" type="ORF">GDO81_024918</name>
</gene>
<evidence type="ECO:0000256" key="6">
    <source>
        <dbReference type="ARBA" id="ARBA00022989"/>
    </source>
</evidence>
<comment type="similarity">
    <text evidence="9">Belongs to the G-protein coupled receptor 1 family.</text>
</comment>
<keyword evidence="13" id="KW-1185">Reference proteome</keyword>
<evidence type="ECO:0000256" key="2">
    <source>
        <dbReference type="ARBA" id="ARBA00022475"/>
    </source>
</evidence>
<keyword evidence="4 9" id="KW-0812">Transmembrane</keyword>
<feature type="non-terminal residue" evidence="12">
    <location>
        <position position="254"/>
    </location>
</feature>
<keyword evidence="7 10" id="KW-0472">Membrane</keyword>
<dbReference type="CDD" id="cd13954">
    <property type="entry name" value="7tmA_OR"/>
    <property type="match status" value="1"/>
</dbReference>